<dbReference type="PANTHER" id="PTHR13789:SF318">
    <property type="entry name" value="GERANYLGERANYL DIPHOSPHATE REDUCTASE"/>
    <property type="match status" value="1"/>
</dbReference>
<keyword evidence="4" id="KW-0560">Oxidoreductase</keyword>
<keyword evidence="2" id="KW-0285">Flavoprotein</keyword>
<organism evidence="7 8">
    <name type="scientific">Microbispora hainanensis</name>
    <dbReference type="NCBI Taxonomy" id="568844"/>
    <lineage>
        <taxon>Bacteria</taxon>
        <taxon>Bacillati</taxon>
        <taxon>Actinomycetota</taxon>
        <taxon>Actinomycetes</taxon>
        <taxon>Streptosporangiales</taxon>
        <taxon>Streptosporangiaceae</taxon>
        <taxon>Microbispora</taxon>
    </lineage>
</organism>
<dbReference type="InterPro" id="IPR050493">
    <property type="entry name" value="FAD-dep_Monooxygenase_BioMet"/>
</dbReference>
<keyword evidence="3" id="KW-0274">FAD</keyword>
<dbReference type="Proteomes" id="UP001432011">
    <property type="component" value="Chromosome"/>
</dbReference>
<reference evidence="7" key="1">
    <citation type="submission" date="2022-10" db="EMBL/GenBank/DDBJ databases">
        <title>The complete genomes of actinobacterial strains from the NBC collection.</title>
        <authorList>
            <person name="Joergensen T.S."/>
            <person name="Alvarez Arevalo M."/>
            <person name="Sterndorff E.B."/>
            <person name="Faurdal D."/>
            <person name="Vuksanovic O."/>
            <person name="Mourched A.-S."/>
            <person name="Charusanti P."/>
            <person name="Shaw S."/>
            <person name="Blin K."/>
            <person name="Weber T."/>
        </authorList>
    </citation>
    <scope>NUCLEOTIDE SEQUENCE</scope>
    <source>
        <strain evidence="7">NBC_00254</strain>
    </source>
</reference>
<keyword evidence="5" id="KW-0503">Monooxygenase</keyword>
<dbReference type="EMBL" id="CP108085">
    <property type="protein sequence ID" value="WUP76410.1"/>
    <property type="molecule type" value="Genomic_DNA"/>
</dbReference>
<feature type="compositionally biased region" description="Basic residues" evidence="6">
    <location>
        <begin position="235"/>
        <end position="247"/>
    </location>
</feature>
<evidence type="ECO:0000256" key="4">
    <source>
        <dbReference type="ARBA" id="ARBA00023002"/>
    </source>
</evidence>
<sequence>MQRRVTDNIWNVKCPAIGKTGRSRETRRPKVIAVAERLLEEARSLGVLPASMVMRDALDGGELTRLDLADLERTYSYPYMVIHRSDLHGIFLRACRRAGVGLVTDARVTGYENTASGARVRLADGRTDEARIVIAADGLHSVARRLLVEDEPVGSSYVAYRAAVPIEEAGRDVDLREVSVHVGPRCHFVQYGLRGGEMLNQVAVFESPKARAGVEEWGTPDDVHPDPPGLGRRLRDGRHRGRGRVRVGRPESELARVRAPAPPAPARIRTTGRGPSSRGR</sequence>
<evidence type="ECO:0000256" key="1">
    <source>
        <dbReference type="ARBA" id="ARBA00001974"/>
    </source>
</evidence>
<comment type="cofactor">
    <cofactor evidence="1">
        <name>FAD</name>
        <dbReference type="ChEBI" id="CHEBI:57692"/>
    </cofactor>
</comment>
<evidence type="ECO:0008006" key="9">
    <source>
        <dbReference type="Google" id="ProtNLM"/>
    </source>
</evidence>
<accession>A0ABZ1STS5</accession>
<gene>
    <name evidence="7" type="ORF">OG913_05160</name>
</gene>
<dbReference type="PANTHER" id="PTHR13789">
    <property type="entry name" value="MONOOXYGENASE"/>
    <property type="match status" value="1"/>
</dbReference>
<evidence type="ECO:0000256" key="6">
    <source>
        <dbReference type="SAM" id="MobiDB-lite"/>
    </source>
</evidence>
<proteinExistence type="predicted"/>
<evidence type="ECO:0000256" key="5">
    <source>
        <dbReference type="ARBA" id="ARBA00023033"/>
    </source>
</evidence>
<feature type="compositionally biased region" description="Low complexity" evidence="6">
    <location>
        <begin position="266"/>
        <end position="280"/>
    </location>
</feature>
<evidence type="ECO:0000256" key="3">
    <source>
        <dbReference type="ARBA" id="ARBA00022827"/>
    </source>
</evidence>
<evidence type="ECO:0000313" key="7">
    <source>
        <dbReference type="EMBL" id="WUP76410.1"/>
    </source>
</evidence>
<dbReference type="Gene3D" id="3.50.50.60">
    <property type="entry name" value="FAD/NAD(P)-binding domain"/>
    <property type="match status" value="1"/>
</dbReference>
<dbReference type="InterPro" id="IPR036188">
    <property type="entry name" value="FAD/NAD-bd_sf"/>
</dbReference>
<dbReference type="RefSeq" id="WP_328709861.1">
    <property type="nucleotide sequence ID" value="NZ_CP108085.1"/>
</dbReference>
<evidence type="ECO:0000313" key="8">
    <source>
        <dbReference type="Proteomes" id="UP001432011"/>
    </source>
</evidence>
<name>A0ABZ1STS5_9ACTN</name>
<feature type="region of interest" description="Disordered" evidence="6">
    <location>
        <begin position="215"/>
        <end position="280"/>
    </location>
</feature>
<protein>
    <recommendedName>
        <fullName evidence="9">FAD-binding domain-containing protein</fullName>
    </recommendedName>
</protein>
<keyword evidence="8" id="KW-1185">Reference proteome</keyword>
<evidence type="ECO:0000256" key="2">
    <source>
        <dbReference type="ARBA" id="ARBA00022630"/>
    </source>
</evidence>
<dbReference type="SUPFAM" id="SSF51905">
    <property type="entry name" value="FAD/NAD(P)-binding domain"/>
    <property type="match status" value="1"/>
</dbReference>